<keyword evidence="4" id="KW-1185">Reference proteome</keyword>
<evidence type="ECO:0008006" key="5">
    <source>
        <dbReference type="Google" id="ProtNLM"/>
    </source>
</evidence>
<evidence type="ECO:0000256" key="2">
    <source>
        <dbReference type="SAM" id="MobiDB-lite"/>
    </source>
</evidence>
<dbReference type="Proteomes" id="UP001500466">
    <property type="component" value="Unassembled WGS sequence"/>
</dbReference>
<sequence>MTPLPEHLRQAARSRSQLAEARARTALAELVKAGTPVTFAAVARRGGVSTDFLYRSPGLRTQIERHRTKSGSTPPDPPVDSSTSAAVRALSARLAHQQRTHHQEVARLRLALEVAQGENLDLRRRLARHEAD</sequence>
<comment type="caution">
    <text evidence="3">The sequence shown here is derived from an EMBL/GenBank/DDBJ whole genome shotgun (WGS) entry which is preliminary data.</text>
</comment>
<feature type="region of interest" description="Disordered" evidence="2">
    <location>
        <begin position="59"/>
        <end position="84"/>
    </location>
</feature>
<keyword evidence="1" id="KW-0175">Coiled coil</keyword>
<protein>
    <recommendedName>
        <fullName evidence="5">Transposase</fullName>
    </recommendedName>
</protein>
<organism evidence="3 4">
    <name type="scientific">Yinghuangia aomiensis</name>
    <dbReference type="NCBI Taxonomy" id="676205"/>
    <lineage>
        <taxon>Bacteria</taxon>
        <taxon>Bacillati</taxon>
        <taxon>Actinomycetota</taxon>
        <taxon>Actinomycetes</taxon>
        <taxon>Kitasatosporales</taxon>
        <taxon>Streptomycetaceae</taxon>
        <taxon>Yinghuangia</taxon>
    </lineage>
</organism>
<dbReference type="RefSeq" id="WP_345680228.1">
    <property type="nucleotide sequence ID" value="NZ_BAABHS010000043.1"/>
</dbReference>
<name>A0ABP9I846_9ACTN</name>
<evidence type="ECO:0000313" key="4">
    <source>
        <dbReference type="Proteomes" id="UP001500466"/>
    </source>
</evidence>
<reference evidence="4" key="1">
    <citation type="journal article" date="2019" name="Int. J. Syst. Evol. Microbiol.">
        <title>The Global Catalogue of Microorganisms (GCM) 10K type strain sequencing project: providing services to taxonomists for standard genome sequencing and annotation.</title>
        <authorList>
            <consortium name="The Broad Institute Genomics Platform"/>
            <consortium name="The Broad Institute Genome Sequencing Center for Infectious Disease"/>
            <person name="Wu L."/>
            <person name="Ma J."/>
        </authorList>
    </citation>
    <scope>NUCLEOTIDE SEQUENCE [LARGE SCALE GENOMIC DNA]</scope>
    <source>
        <strain evidence="4">JCM 17986</strain>
    </source>
</reference>
<accession>A0ABP9I846</accession>
<feature type="coiled-coil region" evidence="1">
    <location>
        <begin position="105"/>
        <end position="132"/>
    </location>
</feature>
<dbReference type="Pfam" id="PF19776">
    <property type="entry name" value="DUF6262"/>
    <property type="match status" value="1"/>
</dbReference>
<evidence type="ECO:0000313" key="3">
    <source>
        <dbReference type="EMBL" id="GAA4991292.1"/>
    </source>
</evidence>
<proteinExistence type="predicted"/>
<dbReference type="InterPro" id="IPR046229">
    <property type="entry name" value="TnpC-like"/>
</dbReference>
<dbReference type="EMBL" id="BAABHS010000043">
    <property type="protein sequence ID" value="GAA4991292.1"/>
    <property type="molecule type" value="Genomic_DNA"/>
</dbReference>
<gene>
    <name evidence="3" type="ORF">GCM10023205_74070</name>
</gene>
<evidence type="ECO:0000256" key="1">
    <source>
        <dbReference type="SAM" id="Coils"/>
    </source>
</evidence>